<keyword evidence="1" id="KW-1133">Transmembrane helix</keyword>
<protein>
    <submittedName>
        <fullName evidence="2">Uncharacterized protein</fullName>
    </submittedName>
</protein>
<sequence length="102" mass="11965">MIPIYRLIHYIQLTSFVCSQCTNALLLYLIWAYARKVLGAYRYLMIAFSIYAIVYNYVDMITQPLVVVEKQMYAVVNHGMMRYTGTLGFVLVCTFFLLLKLR</sequence>
<reference evidence="2" key="2">
    <citation type="submission" date="2022-06" db="UniProtKB">
        <authorList>
            <consortium name="EnsemblMetazoa"/>
        </authorList>
    </citation>
    <scope>IDENTIFICATION</scope>
    <source>
        <strain evidence="2">DF5081</strain>
    </source>
</reference>
<accession>A0A8R1I4G1</accession>
<dbReference type="InterPro" id="IPR019428">
    <property type="entry name" value="7TM_GPCR_serpentine_rcpt_Str"/>
</dbReference>
<feature type="transmembrane region" description="Helical" evidence="1">
    <location>
        <begin position="40"/>
        <end position="58"/>
    </location>
</feature>
<name>A0A8R1I4G1_CAEJA</name>
<dbReference type="Pfam" id="PF10326">
    <property type="entry name" value="7TM_GPCR_Str"/>
    <property type="match status" value="1"/>
</dbReference>
<dbReference type="GO" id="GO:0005886">
    <property type="term" value="C:plasma membrane"/>
    <property type="evidence" value="ECO:0007669"/>
    <property type="project" value="TreeGrafter"/>
</dbReference>
<dbReference type="PANTHER" id="PTHR22943">
    <property type="entry name" value="7-TRANSMEMBRANE DOMAIN RECEPTOR C.ELEGANS"/>
    <property type="match status" value="1"/>
</dbReference>
<organism evidence="2 3">
    <name type="scientific">Caenorhabditis japonica</name>
    <dbReference type="NCBI Taxonomy" id="281687"/>
    <lineage>
        <taxon>Eukaryota</taxon>
        <taxon>Metazoa</taxon>
        <taxon>Ecdysozoa</taxon>
        <taxon>Nematoda</taxon>
        <taxon>Chromadorea</taxon>
        <taxon>Rhabditida</taxon>
        <taxon>Rhabditina</taxon>
        <taxon>Rhabditomorpha</taxon>
        <taxon>Rhabditoidea</taxon>
        <taxon>Rhabditidae</taxon>
        <taxon>Peloderinae</taxon>
        <taxon>Caenorhabditis</taxon>
    </lineage>
</organism>
<dbReference type="Proteomes" id="UP000005237">
    <property type="component" value="Unassembled WGS sequence"/>
</dbReference>
<dbReference type="GO" id="GO:0042048">
    <property type="term" value="P:olfactory behavior"/>
    <property type="evidence" value="ECO:0007669"/>
    <property type="project" value="TreeGrafter"/>
</dbReference>
<keyword evidence="3" id="KW-1185">Reference proteome</keyword>
<dbReference type="OMA" id="YRYLMIA"/>
<proteinExistence type="predicted"/>
<keyword evidence="1" id="KW-0812">Transmembrane</keyword>
<keyword evidence="1" id="KW-0472">Membrane</keyword>
<dbReference type="GO" id="GO:0038022">
    <property type="term" value="F:G protein-coupled olfactory receptor activity"/>
    <property type="evidence" value="ECO:0007669"/>
    <property type="project" value="TreeGrafter"/>
</dbReference>
<reference evidence="3" key="1">
    <citation type="submission" date="2010-08" db="EMBL/GenBank/DDBJ databases">
        <authorList>
            <consortium name="Caenorhabditis japonica Sequencing Consortium"/>
            <person name="Wilson R.K."/>
        </authorList>
    </citation>
    <scope>NUCLEOTIDE SEQUENCE [LARGE SCALE GENOMIC DNA]</scope>
    <source>
        <strain evidence="3">DF5081</strain>
    </source>
</reference>
<dbReference type="AlphaFoldDB" id="A0A8R1I4G1"/>
<dbReference type="EnsemblMetazoa" id="CJA16519.1">
    <property type="protein sequence ID" value="CJA16519.1"/>
    <property type="gene ID" value="WBGene00135723"/>
</dbReference>
<dbReference type="PANTHER" id="PTHR22943:SF50">
    <property type="entry name" value="SEVEN TM RECEPTOR"/>
    <property type="match status" value="1"/>
</dbReference>
<evidence type="ECO:0000313" key="2">
    <source>
        <dbReference type="EnsemblMetazoa" id="CJA16519.1"/>
    </source>
</evidence>
<evidence type="ECO:0000313" key="3">
    <source>
        <dbReference type="Proteomes" id="UP000005237"/>
    </source>
</evidence>
<evidence type="ECO:0000256" key="1">
    <source>
        <dbReference type="SAM" id="Phobius"/>
    </source>
</evidence>
<feature type="transmembrane region" description="Helical" evidence="1">
    <location>
        <begin position="79"/>
        <end position="99"/>
    </location>
</feature>
<feature type="transmembrane region" description="Helical" evidence="1">
    <location>
        <begin position="7"/>
        <end position="34"/>
    </location>
</feature>